<dbReference type="EMBL" id="RJJR01000013">
    <property type="protein sequence ID" value="RNI34552.1"/>
    <property type="molecule type" value="Genomic_DNA"/>
</dbReference>
<organism evidence="2 3">
    <name type="scientific">Hanamia caeni</name>
    <dbReference type="NCBI Taxonomy" id="2294116"/>
    <lineage>
        <taxon>Bacteria</taxon>
        <taxon>Pseudomonadati</taxon>
        <taxon>Bacteroidota</taxon>
        <taxon>Chitinophagia</taxon>
        <taxon>Chitinophagales</taxon>
        <taxon>Chitinophagaceae</taxon>
        <taxon>Hanamia</taxon>
    </lineage>
</organism>
<comment type="caution">
    <text evidence="2">The sequence shown here is derived from an EMBL/GenBank/DDBJ whole genome shotgun (WGS) entry which is preliminary data.</text>
</comment>
<accession>A0A3M9N9S1</accession>
<dbReference type="AlphaFoldDB" id="A0A3M9N9S1"/>
<evidence type="ECO:0000313" key="2">
    <source>
        <dbReference type="EMBL" id="RNI34552.1"/>
    </source>
</evidence>
<reference evidence="2 3" key="1">
    <citation type="submission" date="2018-11" db="EMBL/GenBank/DDBJ databases">
        <title>Draft genome sequence of Ferruginibacter sp. BO-59.</title>
        <authorList>
            <person name="Im W.T."/>
        </authorList>
    </citation>
    <scope>NUCLEOTIDE SEQUENCE [LARGE SCALE GENOMIC DNA]</scope>
    <source>
        <strain evidence="2 3">BO-59</strain>
    </source>
</reference>
<keyword evidence="1" id="KW-0732">Signal</keyword>
<dbReference type="OrthoDB" id="669766at2"/>
<evidence type="ECO:0008006" key="4">
    <source>
        <dbReference type="Google" id="ProtNLM"/>
    </source>
</evidence>
<gene>
    <name evidence="2" type="ORF">EFY79_15370</name>
</gene>
<dbReference type="Proteomes" id="UP000267223">
    <property type="component" value="Unassembled WGS sequence"/>
</dbReference>
<evidence type="ECO:0000256" key="1">
    <source>
        <dbReference type="SAM" id="SignalP"/>
    </source>
</evidence>
<protein>
    <recommendedName>
        <fullName evidence="4">DUF4890 domain-containing protein</fullName>
    </recommendedName>
</protein>
<evidence type="ECO:0000313" key="3">
    <source>
        <dbReference type="Proteomes" id="UP000267223"/>
    </source>
</evidence>
<feature type="signal peptide" evidence="1">
    <location>
        <begin position="1"/>
        <end position="21"/>
    </location>
</feature>
<name>A0A3M9N9S1_9BACT</name>
<dbReference type="RefSeq" id="WP_123121611.1">
    <property type="nucleotide sequence ID" value="NZ_RJJR01000013.1"/>
</dbReference>
<proteinExistence type="predicted"/>
<keyword evidence="3" id="KW-1185">Reference proteome</keyword>
<sequence>MKTKITMLLALFLIAATGIYAQGMQRRTVPERVKDAMDKITPALNLNATQQAQTDSAFTDYYNAQMKMFQDARSSGERPDRSQFQKLTDDRDAKLKTIFTDDQYTKFKSEVEESLRPQRRQQASN</sequence>
<feature type="chain" id="PRO_5018275624" description="DUF4890 domain-containing protein" evidence="1">
    <location>
        <begin position="22"/>
        <end position="125"/>
    </location>
</feature>